<proteinExistence type="predicted"/>
<evidence type="ECO:0000259" key="1">
    <source>
        <dbReference type="PROSITE" id="PS50097"/>
    </source>
</evidence>
<sequence>MEKLPKIEDIFRKLINNKKYADVKFICGEEKKIVYAHKLVLASSSEMWQTMFYGLKWKEVSQKRIAEVVVPDFQAETFIKVMEYVYTREINIDSDSVFDVLRAADKYIILGLVDICVEVLMKNINQDNCFQILEFGKYFSTDQLVKKTTDFISENSIDLLTDSQALVNFSRETIKEILMSNSITIREFELFQQIVEWGRNQIKSTGNSLYEEILDLLPYIKVDIMNKKEIQEVFDFEFFNTQEMIMLLQEKANEKETRNEGRRGKPPIRLDEISVLIFSSDDRSDYFQNITNSIKEGGILTIETLDGKDSTPEIEILLQYDVIFVFSDSNWKDNTAVSEVLFQFCSFGGGLVVCAPYLLATRHEKDNFVGEIINDFIPFQKSTILDQKSNLKMGKFDPNHILMEGVDSFNGGTLSLCVNSQNIYDGEVVAFWDNEIPLIIHRKPKEHSGEIVVLNFFPISDKNLIGGWLSQTDGSRIISNAIRFAANRSSRSAF</sequence>
<accession>A0A9Q0LYX4</accession>
<evidence type="ECO:0000313" key="2">
    <source>
        <dbReference type="EMBL" id="KAJ5080385.1"/>
    </source>
</evidence>
<keyword evidence="3" id="KW-1185">Reference proteome</keyword>
<dbReference type="SMART" id="SM00875">
    <property type="entry name" value="BACK"/>
    <property type="match status" value="1"/>
</dbReference>
<dbReference type="AlphaFoldDB" id="A0A9Q0LYX4"/>
<feature type="domain" description="BTB" evidence="1">
    <location>
        <begin position="21"/>
        <end position="94"/>
    </location>
</feature>
<dbReference type="EMBL" id="JAPDFW010000011">
    <property type="protein sequence ID" value="KAJ5080385.1"/>
    <property type="molecule type" value="Genomic_DNA"/>
</dbReference>
<dbReference type="PANTHER" id="PTHR45774">
    <property type="entry name" value="BTB/POZ DOMAIN-CONTAINING"/>
    <property type="match status" value="1"/>
</dbReference>
<dbReference type="OrthoDB" id="45365at2759"/>
<dbReference type="InterPro" id="IPR000210">
    <property type="entry name" value="BTB/POZ_dom"/>
</dbReference>
<dbReference type="SUPFAM" id="SSF54695">
    <property type="entry name" value="POZ domain"/>
    <property type="match status" value="1"/>
</dbReference>
<comment type="caution">
    <text evidence="2">The sequence shown here is derived from an EMBL/GenBank/DDBJ whole genome shotgun (WGS) entry which is preliminary data.</text>
</comment>
<reference evidence="2" key="1">
    <citation type="submission" date="2022-10" db="EMBL/GenBank/DDBJ databases">
        <title>Novel sulphate-reducing endosymbionts in the free-living metamonad Anaeramoeba.</title>
        <authorList>
            <person name="Jerlstrom-Hultqvist J."/>
            <person name="Cepicka I."/>
            <person name="Gallot-Lavallee L."/>
            <person name="Salas-Leiva D."/>
            <person name="Curtis B.A."/>
            <person name="Zahonova K."/>
            <person name="Pipaliya S."/>
            <person name="Dacks J."/>
            <person name="Roger A.J."/>
        </authorList>
    </citation>
    <scope>NUCLEOTIDE SEQUENCE</scope>
    <source>
        <strain evidence="2">BMAN</strain>
    </source>
</reference>
<name>A0A9Q0LYX4_ANAIG</name>
<gene>
    <name evidence="2" type="ORF">M0811_03870</name>
</gene>
<organism evidence="2 3">
    <name type="scientific">Anaeramoeba ignava</name>
    <name type="common">Anaerobic marine amoeba</name>
    <dbReference type="NCBI Taxonomy" id="1746090"/>
    <lineage>
        <taxon>Eukaryota</taxon>
        <taxon>Metamonada</taxon>
        <taxon>Anaeramoebidae</taxon>
        <taxon>Anaeramoeba</taxon>
    </lineage>
</organism>
<protein>
    <submittedName>
        <fullName evidence="2">Btb (Poz) domain-containing 2a-related</fullName>
    </submittedName>
</protein>
<dbReference type="PROSITE" id="PS50097">
    <property type="entry name" value="BTB"/>
    <property type="match status" value="1"/>
</dbReference>
<dbReference type="InterPro" id="IPR011333">
    <property type="entry name" value="SKP1/BTB/POZ_sf"/>
</dbReference>
<dbReference type="Proteomes" id="UP001149090">
    <property type="component" value="Unassembled WGS sequence"/>
</dbReference>
<dbReference type="InterPro" id="IPR011705">
    <property type="entry name" value="BACK"/>
</dbReference>
<dbReference type="Pfam" id="PF07707">
    <property type="entry name" value="BACK"/>
    <property type="match status" value="1"/>
</dbReference>
<dbReference type="PANTHER" id="PTHR45774:SF3">
    <property type="entry name" value="BTB (POZ) DOMAIN-CONTAINING 2B-RELATED"/>
    <property type="match status" value="1"/>
</dbReference>
<dbReference type="SMART" id="SM00225">
    <property type="entry name" value="BTB"/>
    <property type="match status" value="1"/>
</dbReference>
<dbReference type="Gene3D" id="1.25.40.420">
    <property type="match status" value="1"/>
</dbReference>
<dbReference type="Gene3D" id="3.30.710.10">
    <property type="entry name" value="Potassium Channel Kv1.1, Chain A"/>
    <property type="match status" value="1"/>
</dbReference>
<evidence type="ECO:0000313" key="3">
    <source>
        <dbReference type="Proteomes" id="UP001149090"/>
    </source>
</evidence>
<dbReference type="Pfam" id="PF00651">
    <property type="entry name" value="BTB"/>
    <property type="match status" value="1"/>
</dbReference>